<evidence type="ECO:0000313" key="1">
    <source>
        <dbReference type="EMBL" id="CAI9589807.1"/>
    </source>
</evidence>
<evidence type="ECO:0000313" key="2">
    <source>
        <dbReference type="Proteomes" id="UP001162483"/>
    </source>
</evidence>
<organism evidence="1 2">
    <name type="scientific">Staurois parvus</name>
    <dbReference type="NCBI Taxonomy" id="386267"/>
    <lineage>
        <taxon>Eukaryota</taxon>
        <taxon>Metazoa</taxon>
        <taxon>Chordata</taxon>
        <taxon>Craniata</taxon>
        <taxon>Vertebrata</taxon>
        <taxon>Euteleostomi</taxon>
        <taxon>Amphibia</taxon>
        <taxon>Batrachia</taxon>
        <taxon>Anura</taxon>
        <taxon>Neobatrachia</taxon>
        <taxon>Ranoidea</taxon>
        <taxon>Ranidae</taxon>
        <taxon>Staurois</taxon>
    </lineage>
</organism>
<name>A0ABN9F204_9NEOB</name>
<dbReference type="Proteomes" id="UP001162483">
    <property type="component" value="Unassembled WGS sequence"/>
</dbReference>
<feature type="non-terminal residue" evidence="1">
    <location>
        <position position="1"/>
    </location>
</feature>
<comment type="caution">
    <text evidence="1">The sequence shown here is derived from an EMBL/GenBank/DDBJ whole genome shotgun (WGS) entry which is preliminary data.</text>
</comment>
<protein>
    <submittedName>
        <fullName evidence="1">Uncharacterized protein</fullName>
    </submittedName>
</protein>
<reference evidence="1" key="1">
    <citation type="submission" date="2023-05" db="EMBL/GenBank/DDBJ databases">
        <authorList>
            <person name="Stuckert A."/>
        </authorList>
    </citation>
    <scope>NUCLEOTIDE SEQUENCE</scope>
</reference>
<keyword evidence="2" id="KW-1185">Reference proteome</keyword>
<proteinExistence type="predicted"/>
<gene>
    <name evidence="1" type="ORF">SPARVUS_LOCUS10949750</name>
</gene>
<accession>A0ABN9F204</accession>
<sequence length="49" mass="5300">INGFYRPPCLCVLSGHSETLIRTALRSGGHSGTSIAVRDLCVRSRSCDH</sequence>
<dbReference type="EMBL" id="CATNWA010016094">
    <property type="protein sequence ID" value="CAI9589807.1"/>
    <property type="molecule type" value="Genomic_DNA"/>
</dbReference>